<evidence type="ECO:0000259" key="6">
    <source>
        <dbReference type="Pfam" id="PF00419"/>
    </source>
</evidence>
<evidence type="ECO:0000256" key="1">
    <source>
        <dbReference type="ARBA" id="ARBA00004561"/>
    </source>
</evidence>
<accession>A0A2J4Q3K9</accession>
<dbReference type="SUPFAM" id="SSF49401">
    <property type="entry name" value="Bacterial adhesins"/>
    <property type="match status" value="1"/>
</dbReference>
<evidence type="ECO:0000313" key="8">
    <source>
        <dbReference type="Proteomes" id="UP000234505"/>
    </source>
</evidence>
<dbReference type="Pfam" id="PF00419">
    <property type="entry name" value="Fimbrial"/>
    <property type="match status" value="1"/>
</dbReference>
<name>A0A2J4Q3K9_9ENTR</name>
<comment type="subcellular location">
    <subcellularLocation>
        <location evidence="1">Fimbrium</location>
    </subcellularLocation>
</comment>
<evidence type="ECO:0000256" key="2">
    <source>
        <dbReference type="ARBA" id="ARBA00006671"/>
    </source>
</evidence>
<proteinExistence type="inferred from homology"/>
<dbReference type="Proteomes" id="UP000234505">
    <property type="component" value="Unassembled WGS sequence"/>
</dbReference>
<feature type="chain" id="PRO_5014359743" evidence="5">
    <location>
        <begin position="22"/>
        <end position="364"/>
    </location>
</feature>
<evidence type="ECO:0000256" key="5">
    <source>
        <dbReference type="SAM" id="SignalP"/>
    </source>
</evidence>
<gene>
    <name evidence="7" type="ORF">CWN50_27240</name>
</gene>
<dbReference type="PANTHER" id="PTHR33420:SF3">
    <property type="entry name" value="FIMBRIAL SUBUNIT ELFA"/>
    <property type="match status" value="1"/>
</dbReference>
<protein>
    <submittedName>
        <fullName evidence="7">Fimbrial protein</fullName>
    </submittedName>
</protein>
<dbReference type="GO" id="GO:0043709">
    <property type="term" value="P:cell adhesion involved in single-species biofilm formation"/>
    <property type="evidence" value="ECO:0007669"/>
    <property type="project" value="TreeGrafter"/>
</dbReference>
<comment type="similarity">
    <text evidence="2">Belongs to the fimbrial protein family.</text>
</comment>
<dbReference type="InterPro" id="IPR008966">
    <property type="entry name" value="Adhesion_dom_sf"/>
</dbReference>
<reference evidence="7 8" key="2">
    <citation type="submission" date="2018-01" db="EMBL/GenBank/DDBJ databases">
        <title>Genomic study of Klebsiella pneumoniae.</title>
        <authorList>
            <person name="Yang Y."/>
            <person name="Bicalho R."/>
        </authorList>
    </citation>
    <scope>NUCLEOTIDE SEQUENCE [LARGE SCALE GENOMIC DNA]</scope>
    <source>
        <strain evidence="7 8">A11</strain>
    </source>
</reference>
<comment type="caution">
    <text evidence="7">The sequence shown here is derived from an EMBL/GenBank/DDBJ whole genome shotgun (WGS) entry which is preliminary data.</text>
</comment>
<evidence type="ECO:0000256" key="3">
    <source>
        <dbReference type="ARBA" id="ARBA00022729"/>
    </source>
</evidence>
<dbReference type="PANTHER" id="PTHR33420">
    <property type="entry name" value="FIMBRIAL SUBUNIT ELFA-RELATED"/>
    <property type="match status" value="1"/>
</dbReference>
<dbReference type="InterPro" id="IPR050263">
    <property type="entry name" value="Bact_Fimbrial_Adh_Pro"/>
</dbReference>
<keyword evidence="3 5" id="KW-0732">Signal</keyword>
<dbReference type="EMBL" id="PIDS01001297">
    <property type="protein sequence ID" value="PLL25638.1"/>
    <property type="molecule type" value="Genomic_DNA"/>
</dbReference>
<feature type="domain" description="Fimbrial-type adhesion" evidence="6">
    <location>
        <begin position="215"/>
        <end position="363"/>
    </location>
</feature>
<dbReference type="GO" id="GO:0009289">
    <property type="term" value="C:pilus"/>
    <property type="evidence" value="ECO:0007669"/>
    <property type="project" value="UniProtKB-SubCell"/>
</dbReference>
<dbReference type="Gene3D" id="2.60.40.1090">
    <property type="entry name" value="Fimbrial-type adhesion domain"/>
    <property type="match status" value="1"/>
</dbReference>
<dbReference type="AlphaFoldDB" id="A0A2J4Q3K9"/>
<dbReference type="InterPro" id="IPR000259">
    <property type="entry name" value="Adhesion_dom_fimbrial"/>
</dbReference>
<organism evidence="7 8">
    <name type="scientific">Klebsiella michiganensis</name>
    <dbReference type="NCBI Taxonomy" id="1134687"/>
    <lineage>
        <taxon>Bacteria</taxon>
        <taxon>Pseudomonadati</taxon>
        <taxon>Pseudomonadota</taxon>
        <taxon>Gammaproteobacteria</taxon>
        <taxon>Enterobacterales</taxon>
        <taxon>Enterobacteriaceae</taxon>
        <taxon>Klebsiella/Raoultella group</taxon>
        <taxon>Klebsiella</taxon>
    </lineage>
</organism>
<feature type="signal peptide" evidence="5">
    <location>
        <begin position="1"/>
        <end position="21"/>
    </location>
</feature>
<keyword evidence="4" id="KW-0281">Fimbrium</keyword>
<dbReference type="InterPro" id="IPR036937">
    <property type="entry name" value="Adhesion_dom_fimbrial_sf"/>
</dbReference>
<sequence>MRIVSFLLLLMAGIYSHGGWAETCKGDIGQMTVNVQNIKYLPTLPLNTQMTSVMADNGSGIHFTCDLQLPKAAAKRLVYRQLKTASSPLSIGGQHVFPSALDGMGYTLGFQCSGGAVRVIDGSHAASSAESVTVCDSNEMANLLNQQQIVVKVFVTFYKTGNVALVSGNHANVPAQPQIGELTIQQQADSSAAFVASPPVTLDMAALNVDIGSSGSCQVSTANIHVSLGAVNKAEFKGKNTTGGGAKRFSIPVFCSTPTDIRIGFFGVTSPSGGTDTLALSKTNASASGVGVRLTYGNNSAPAPAAGTGVKINEASNLPVLKRITASSAGAAENINFNAQYVQTDDAVTAGTANSMVTFALEYN</sequence>
<evidence type="ECO:0000313" key="7">
    <source>
        <dbReference type="EMBL" id="PLL25638.1"/>
    </source>
</evidence>
<reference evidence="7 8" key="1">
    <citation type="submission" date="2017-11" db="EMBL/GenBank/DDBJ databases">
        <authorList>
            <person name="Han C.G."/>
        </authorList>
    </citation>
    <scope>NUCLEOTIDE SEQUENCE [LARGE SCALE GENOMIC DNA]</scope>
    <source>
        <strain evidence="7 8">A11</strain>
    </source>
</reference>
<evidence type="ECO:0000256" key="4">
    <source>
        <dbReference type="ARBA" id="ARBA00023263"/>
    </source>
</evidence>